<sequence>MLNYSRNTNARTLAPSGEKCPKKKPHNDIFVGKKIRFKRKMLKMSQKQLEHCLGVSPQQIQKYEKGLNRIGAGRLKKIADIMNVSISFFMSIS</sequence>
<dbReference type="Proteomes" id="UP000027015">
    <property type="component" value="Unassembled WGS sequence"/>
</dbReference>
<reference evidence="3 4" key="1">
    <citation type="submission" date="2012-04" db="EMBL/GenBank/DDBJ databases">
        <title>The Genome Sequence of Bartonella koehlerae C-29.</title>
        <authorList>
            <consortium name="The Broad Institute Genome Sequencing Platform"/>
            <consortium name="The Broad Institute Genome Sequencing Center for Infectious Disease"/>
            <person name="Feldgarden M."/>
            <person name="Kirby J."/>
            <person name="Kosoy M."/>
            <person name="Birtles R."/>
            <person name="Probert W.S."/>
            <person name="Chiaraviglio L."/>
            <person name="Walker B."/>
            <person name="Young S.K."/>
            <person name="Zeng Q."/>
            <person name="Gargeya S."/>
            <person name="Fitzgerald M."/>
            <person name="Haas B."/>
            <person name="Abouelleil A."/>
            <person name="Alvarado L."/>
            <person name="Arachchi H.M."/>
            <person name="Berlin A.M."/>
            <person name="Chapman S.B."/>
            <person name="Goldberg J."/>
            <person name="Griggs A."/>
            <person name="Gujja S."/>
            <person name="Hansen M."/>
            <person name="Howarth C."/>
            <person name="Imamovic A."/>
            <person name="Larimer J."/>
            <person name="McCowen C."/>
            <person name="Montmayeur A."/>
            <person name="Murphy C."/>
            <person name="Neiman D."/>
            <person name="Pearson M."/>
            <person name="Priest M."/>
            <person name="Roberts A."/>
            <person name="Saif S."/>
            <person name="Shea T."/>
            <person name="Sisk P."/>
            <person name="Sykes S."/>
            <person name="Wortman J."/>
            <person name="Nusbaum C."/>
            <person name="Birren B."/>
        </authorList>
    </citation>
    <scope>NUCLEOTIDE SEQUENCE [LARGE SCALE GENOMIC DNA]</scope>
    <source>
        <strain evidence="3 4">C-29</strain>
    </source>
</reference>
<accession>A0A067W9E9</accession>
<dbReference type="PROSITE" id="PS50943">
    <property type="entry name" value="HTH_CROC1"/>
    <property type="match status" value="1"/>
</dbReference>
<organism evidence="3 4">
    <name type="scientific">Bartonella koehlerae C-29</name>
    <dbReference type="NCBI Taxonomy" id="1134510"/>
    <lineage>
        <taxon>Bacteria</taxon>
        <taxon>Pseudomonadati</taxon>
        <taxon>Pseudomonadota</taxon>
        <taxon>Alphaproteobacteria</taxon>
        <taxon>Hyphomicrobiales</taxon>
        <taxon>Bartonellaceae</taxon>
        <taxon>Bartonella</taxon>
    </lineage>
</organism>
<proteinExistence type="predicted"/>
<protein>
    <recommendedName>
        <fullName evidence="2">HTH cro/C1-type domain-containing protein</fullName>
    </recommendedName>
</protein>
<dbReference type="eggNOG" id="COG1396">
    <property type="taxonomic scope" value="Bacteria"/>
</dbReference>
<evidence type="ECO:0000256" key="1">
    <source>
        <dbReference type="SAM" id="MobiDB-lite"/>
    </source>
</evidence>
<dbReference type="STRING" id="1134510.O9A_00103"/>
<dbReference type="SMART" id="SM00530">
    <property type="entry name" value="HTH_XRE"/>
    <property type="match status" value="1"/>
</dbReference>
<dbReference type="InterPro" id="IPR010982">
    <property type="entry name" value="Lambda_DNA-bd_dom_sf"/>
</dbReference>
<dbReference type="PATRIC" id="fig|1134510.3.peg.142"/>
<dbReference type="InterPro" id="IPR001387">
    <property type="entry name" value="Cro/C1-type_HTH"/>
</dbReference>
<gene>
    <name evidence="3" type="ORF">O9A_00103</name>
</gene>
<dbReference type="HOGENOM" id="CLU_191999_0_0_5"/>
<comment type="caution">
    <text evidence="3">The sequence shown here is derived from an EMBL/GenBank/DDBJ whole genome shotgun (WGS) entry which is preliminary data.</text>
</comment>
<feature type="compositionally biased region" description="Polar residues" evidence="1">
    <location>
        <begin position="1"/>
        <end position="11"/>
    </location>
</feature>
<dbReference type="SUPFAM" id="SSF47413">
    <property type="entry name" value="lambda repressor-like DNA-binding domains"/>
    <property type="match status" value="1"/>
</dbReference>
<name>A0A067W9E9_9HYPH</name>
<dbReference type="AlphaFoldDB" id="A0A067W9E9"/>
<evidence type="ECO:0000313" key="4">
    <source>
        <dbReference type="Proteomes" id="UP000027015"/>
    </source>
</evidence>
<evidence type="ECO:0000313" key="3">
    <source>
        <dbReference type="EMBL" id="KEC56449.1"/>
    </source>
</evidence>
<dbReference type="EMBL" id="AHPL01000002">
    <property type="protein sequence ID" value="KEC56449.1"/>
    <property type="molecule type" value="Genomic_DNA"/>
</dbReference>
<keyword evidence="4" id="KW-1185">Reference proteome</keyword>
<feature type="region of interest" description="Disordered" evidence="1">
    <location>
        <begin position="1"/>
        <end position="26"/>
    </location>
</feature>
<evidence type="ECO:0000259" key="2">
    <source>
        <dbReference type="PROSITE" id="PS50943"/>
    </source>
</evidence>
<dbReference type="Gene3D" id="1.10.260.40">
    <property type="entry name" value="lambda repressor-like DNA-binding domains"/>
    <property type="match status" value="1"/>
</dbReference>
<dbReference type="CDD" id="cd00093">
    <property type="entry name" value="HTH_XRE"/>
    <property type="match status" value="1"/>
</dbReference>
<dbReference type="GO" id="GO:0003677">
    <property type="term" value="F:DNA binding"/>
    <property type="evidence" value="ECO:0007669"/>
    <property type="project" value="InterPro"/>
</dbReference>
<feature type="domain" description="HTH cro/C1-type" evidence="2">
    <location>
        <begin position="35"/>
        <end position="89"/>
    </location>
</feature>
<dbReference type="Pfam" id="PF01381">
    <property type="entry name" value="HTH_3"/>
    <property type="match status" value="1"/>
</dbReference>